<organism evidence="16 18">
    <name type="scientific">Alkalihalobacillus alcalophilus ATCC 27647 = CGMCC 1.3604</name>
    <dbReference type="NCBI Taxonomy" id="1218173"/>
    <lineage>
        <taxon>Bacteria</taxon>
        <taxon>Bacillati</taxon>
        <taxon>Bacillota</taxon>
        <taxon>Bacilli</taxon>
        <taxon>Bacillales</taxon>
        <taxon>Bacillaceae</taxon>
        <taxon>Alkalihalobacillus</taxon>
    </lineage>
</organism>
<evidence type="ECO:0000256" key="3">
    <source>
        <dbReference type="ARBA" id="ARBA00009400"/>
    </source>
</evidence>
<dbReference type="SUPFAM" id="SSF54675">
    <property type="entry name" value="Nicotinate/Quinolinate PRTase N-terminal domain-like"/>
    <property type="match status" value="1"/>
</dbReference>
<reference evidence="16 18" key="1">
    <citation type="journal article" date="2014" name="Genome Announc.">
        <title>Draft Genome Sequence of Bacillus alcalophilus AV1934, a Classic Alkaliphile Isolated from Human Feces in 1934.</title>
        <authorList>
            <person name="Attie O."/>
            <person name="Jayaprakash A."/>
            <person name="Shah H."/>
            <person name="Paulsen I.T."/>
            <person name="Morino M."/>
            <person name="Takahashi Y."/>
            <person name="Narumi I."/>
            <person name="Sachidanandam R."/>
            <person name="Satoh K."/>
            <person name="Ito M."/>
            <person name="Krulwich T.A."/>
        </authorList>
    </citation>
    <scope>NUCLEOTIDE SEQUENCE [LARGE SCALE GENOMIC DNA]</scope>
    <source>
        <strain evidence="16 18">AV1934</strain>
    </source>
</reference>
<gene>
    <name evidence="17" type="ORF">AJ85_16560</name>
    <name evidence="16" type="ORF">BALCAV_0206740</name>
</gene>
<protein>
    <recommendedName>
        <fullName evidence="11">Probable nicotinate-nucleotide pyrophosphorylase [carboxylating]</fullName>
        <ecNumber evidence="5">2.4.2.19</ecNumber>
    </recommendedName>
    <alternativeName>
        <fullName evidence="9">Quinolinate phosphoribosyltransferase [decarboxylating]</fullName>
    </alternativeName>
</protein>
<keyword evidence="18" id="KW-1185">Reference proteome</keyword>
<evidence type="ECO:0000256" key="4">
    <source>
        <dbReference type="ARBA" id="ARBA00011218"/>
    </source>
</evidence>
<evidence type="ECO:0000259" key="15">
    <source>
        <dbReference type="Pfam" id="PF02749"/>
    </source>
</evidence>
<evidence type="ECO:0000256" key="11">
    <source>
        <dbReference type="ARBA" id="ARBA00069173"/>
    </source>
</evidence>
<dbReference type="InterPro" id="IPR002638">
    <property type="entry name" value="Quinolinate_PRibosylTrfase_C"/>
</dbReference>
<reference evidence="17 19" key="2">
    <citation type="submission" date="2014-01" db="EMBL/GenBank/DDBJ databases">
        <title>Draft genome sequencing of Bacillus alcalophilus CGMCC 1.3604.</title>
        <authorList>
            <person name="Yang J."/>
            <person name="Diao L."/>
            <person name="Yang S."/>
        </authorList>
    </citation>
    <scope>NUCLEOTIDE SEQUENCE [LARGE SCALE GENOMIC DNA]</scope>
    <source>
        <strain evidence="17 19">CGMCC 1.3604</strain>
    </source>
</reference>
<comment type="pathway">
    <text evidence="2">Cofactor biosynthesis; NAD(+) biosynthesis; nicotinate D-ribonucleotide from quinolinate: step 1/1.</text>
</comment>
<dbReference type="GO" id="GO:0005737">
    <property type="term" value="C:cytoplasm"/>
    <property type="evidence" value="ECO:0007669"/>
    <property type="project" value="TreeGrafter"/>
</dbReference>
<evidence type="ECO:0000256" key="7">
    <source>
        <dbReference type="ARBA" id="ARBA00022676"/>
    </source>
</evidence>
<dbReference type="UniPathway" id="UPA00253">
    <property type="reaction ID" value="UER00331"/>
</dbReference>
<comment type="subunit">
    <text evidence="4">Hexamer formed by 3 homodimers.</text>
</comment>
<accession>A0A094WPX6</accession>
<dbReference type="Pfam" id="PF02749">
    <property type="entry name" value="QRPTase_N"/>
    <property type="match status" value="1"/>
</dbReference>
<dbReference type="FunFam" id="3.90.1170.20:FF:000001">
    <property type="entry name" value="Nicotinate-nucleotide diphosphorylase (Carboxylating)"/>
    <property type="match status" value="1"/>
</dbReference>
<dbReference type="Proteomes" id="UP000297014">
    <property type="component" value="Unassembled WGS sequence"/>
</dbReference>
<dbReference type="InterPro" id="IPR022412">
    <property type="entry name" value="Quinolinate_PRibosylTrfase_N"/>
</dbReference>
<sequence length="280" mass="30938">MNLVKLKQLLIEFLNEDLGDGDVTSQALPQSLIKTAYITAKQDGVFVGRDIVKVGYPLLSHEIEVKLFVQDGDFVQKGKVIAEMTGPVDLLLAGERVFLNLMQRMSGIATLTKKAIEQLDDSTIRLCDTRKTTPGLRMLEKYAVRCGGAFNHRRGLDHAVLLKENHIAAYGGIIEAVREVKAKLGHMTKIEVEITNQNELFEAIEAKVDVIMFDNYTPEQISKQRKYVPEGIVTEASGGIDLQTLPAFSGCGVDYISLGFLTHSVQAMDLSMLLKGDVKQ</sequence>
<keyword evidence="7 12" id="KW-0328">Glycosyltransferase</keyword>
<dbReference type="AlphaFoldDB" id="A0A094WPX6"/>
<dbReference type="Proteomes" id="UP000002754">
    <property type="component" value="Unassembled WGS sequence"/>
</dbReference>
<dbReference type="Pfam" id="PF01729">
    <property type="entry name" value="QRPTase_C"/>
    <property type="match status" value="1"/>
</dbReference>
<evidence type="ECO:0000256" key="5">
    <source>
        <dbReference type="ARBA" id="ARBA00011944"/>
    </source>
</evidence>
<feature type="binding site" evidence="13">
    <location>
        <begin position="237"/>
        <end position="239"/>
    </location>
    <ligand>
        <name>substrate</name>
    </ligand>
</feature>
<evidence type="ECO:0000256" key="10">
    <source>
        <dbReference type="ARBA" id="ARBA00047445"/>
    </source>
</evidence>
<comment type="caution">
    <text evidence="16">The sequence shown here is derived from an EMBL/GenBank/DDBJ whole genome shotgun (WGS) entry which is preliminary data.</text>
</comment>
<dbReference type="EC" id="2.4.2.19" evidence="5"/>
<dbReference type="PIRSF" id="PIRSF006250">
    <property type="entry name" value="NadC_ModD"/>
    <property type="match status" value="1"/>
</dbReference>
<dbReference type="InterPro" id="IPR036068">
    <property type="entry name" value="Nicotinate_pribotase-like_C"/>
</dbReference>
<evidence type="ECO:0000256" key="8">
    <source>
        <dbReference type="ARBA" id="ARBA00022679"/>
    </source>
</evidence>
<feature type="binding site" evidence="13">
    <location>
        <position position="96"/>
    </location>
    <ligand>
        <name>substrate</name>
    </ligand>
</feature>
<evidence type="ECO:0000256" key="2">
    <source>
        <dbReference type="ARBA" id="ARBA00004893"/>
    </source>
</evidence>
<feature type="domain" description="Quinolinate phosphoribosyl transferase N-terminal" evidence="15">
    <location>
        <begin position="22"/>
        <end position="106"/>
    </location>
</feature>
<dbReference type="FunFam" id="3.20.20.70:FF:000030">
    <property type="entry name" value="Nicotinate-nucleotide pyrophosphorylase, carboxylating"/>
    <property type="match status" value="1"/>
</dbReference>
<dbReference type="InterPro" id="IPR037128">
    <property type="entry name" value="Quinolinate_PRibosylTase_N_sf"/>
</dbReference>
<dbReference type="InterPro" id="IPR027277">
    <property type="entry name" value="NadC/ModD"/>
</dbReference>
<feature type="binding site" evidence="13">
    <location>
        <position position="153"/>
    </location>
    <ligand>
        <name>substrate</name>
    </ligand>
</feature>
<feature type="binding site" evidence="13">
    <location>
        <position position="193"/>
    </location>
    <ligand>
        <name>substrate</name>
    </ligand>
</feature>
<evidence type="ECO:0000313" key="19">
    <source>
        <dbReference type="Proteomes" id="UP000297014"/>
    </source>
</evidence>
<dbReference type="GO" id="GO:0004514">
    <property type="term" value="F:nicotinate-nucleotide diphosphorylase (carboxylating) activity"/>
    <property type="evidence" value="ECO:0007669"/>
    <property type="project" value="UniProtKB-EC"/>
</dbReference>
<dbReference type="EMBL" id="JALP01000215">
    <property type="protein sequence ID" value="THG89574.1"/>
    <property type="molecule type" value="Genomic_DNA"/>
</dbReference>
<evidence type="ECO:0000256" key="9">
    <source>
        <dbReference type="ARBA" id="ARBA00033102"/>
    </source>
</evidence>
<evidence type="ECO:0000256" key="12">
    <source>
        <dbReference type="PIRNR" id="PIRNR006250"/>
    </source>
</evidence>
<feature type="binding site" evidence="13">
    <location>
        <position position="163"/>
    </location>
    <ligand>
        <name>substrate</name>
    </ligand>
</feature>
<evidence type="ECO:0000256" key="1">
    <source>
        <dbReference type="ARBA" id="ARBA00003237"/>
    </source>
</evidence>
<dbReference type="NCBIfam" id="TIGR00078">
    <property type="entry name" value="nadC"/>
    <property type="match status" value="1"/>
</dbReference>
<dbReference type="Gene3D" id="3.20.20.70">
    <property type="entry name" value="Aldolase class I"/>
    <property type="match status" value="1"/>
</dbReference>
<proteinExistence type="inferred from homology"/>
<evidence type="ECO:0000259" key="14">
    <source>
        <dbReference type="Pfam" id="PF01729"/>
    </source>
</evidence>
<dbReference type="InterPro" id="IPR004393">
    <property type="entry name" value="NadC"/>
</dbReference>
<dbReference type="PANTHER" id="PTHR32179">
    <property type="entry name" value="NICOTINATE-NUCLEOTIDE PYROPHOSPHORYLASE [CARBOXYLATING]"/>
    <property type="match status" value="1"/>
</dbReference>
<dbReference type="RefSeq" id="WP_003323602.1">
    <property type="nucleotide sequence ID" value="NZ_ALPT02000016.1"/>
</dbReference>
<dbReference type="eggNOG" id="COG0157">
    <property type="taxonomic scope" value="Bacteria"/>
</dbReference>
<evidence type="ECO:0000256" key="6">
    <source>
        <dbReference type="ARBA" id="ARBA00022642"/>
    </source>
</evidence>
<evidence type="ECO:0000313" key="17">
    <source>
        <dbReference type="EMBL" id="THG89574.1"/>
    </source>
</evidence>
<keyword evidence="6" id="KW-0662">Pyridine nucleotide biosynthesis</keyword>
<evidence type="ECO:0000313" key="18">
    <source>
        <dbReference type="Proteomes" id="UP000002754"/>
    </source>
</evidence>
<dbReference type="Gene3D" id="3.90.1170.20">
    <property type="entry name" value="Quinolinate phosphoribosyl transferase, N-terminal domain"/>
    <property type="match status" value="1"/>
</dbReference>
<comment type="similarity">
    <text evidence="3 12">Belongs to the NadC/ModD family.</text>
</comment>
<feature type="domain" description="Quinolinate phosphoribosyl transferase C-terminal" evidence="14">
    <location>
        <begin position="108"/>
        <end position="272"/>
    </location>
</feature>
<dbReference type="GO" id="GO:0009435">
    <property type="term" value="P:NAD+ biosynthetic process"/>
    <property type="evidence" value="ECO:0007669"/>
    <property type="project" value="UniProtKB-UniPathway"/>
</dbReference>
<dbReference type="PANTHER" id="PTHR32179:SF3">
    <property type="entry name" value="NICOTINATE-NUCLEOTIDE PYROPHOSPHORYLASE [CARBOXYLATING]"/>
    <property type="match status" value="1"/>
</dbReference>
<comment type="function">
    <text evidence="1">Involved in the catabolism of quinolinic acid (QA).</text>
</comment>
<comment type="catalytic activity">
    <reaction evidence="10">
        <text>nicotinate beta-D-ribonucleotide + CO2 + diphosphate = quinolinate + 5-phospho-alpha-D-ribose 1-diphosphate + 2 H(+)</text>
        <dbReference type="Rhea" id="RHEA:12733"/>
        <dbReference type="ChEBI" id="CHEBI:15378"/>
        <dbReference type="ChEBI" id="CHEBI:16526"/>
        <dbReference type="ChEBI" id="CHEBI:29959"/>
        <dbReference type="ChEBI" id="CHEBI:33019"/>
        <dbReference type="ChEBI" id="CHEBI:57502"/>
        <dbReference type="ChEBI" id="CHEBI:58017"/>
        <dbReference type="EC" id="2.4.2.19"/>
    </reaction>
</comment>
<keyword evidence="8 12" id="KW-0808">Transferase</keyword>
<name>A0A094WPX6_ALKAL</name>
<feature type="binding site" evidence="13">
    <location>
        <begin position="258"/>
        <end position="260"/>
    </location>
    <ligand>
        <name>substrate</name>
    </ligand>
</feature>
<dbReference type="OrthoDB" id="9782546at2"/>
<feature type="binding site" evidence="13">
    <location>
        <position position="214"/>
    </location>
    <ligand>
        <name>substrate</name>
    </ligand>
</feature>
<dbReference type="STRING" id="1218173.BALCAV_0206740"/>
<dbReference type="CDD" id="cd01572">
    <property type="entry name" value="QPRTase"/>
    <property type="match status" value="1"/>
</dbReference>
<dbReference type="InterPro" id="IPR013785">
    <property type="entry name" value="Aldolase_TIM"/>
</dbReference>
<feature type="binding site" evidence="13">
    <location>
        <begin position="129"/>
        <end position="131"/>
    </location>
    <ligand>
        <name>substrate</name>
    </ligand>
</feature>
<dbReference type="SUPFAM" id="SSF51690">
    <property type="entry name" value="Nicotinate/Quinolinate PRTase C-terminal domain-like"/>
    <property type="match status" value="1"/>
</dbReference>
<evidence type="ECO:0000256" key="13">
    <source>
        <dbReference type="PIRSR" id="PIRSR006250-1"/>
    </source>
</evidence>
<dbReference type="GO" id="GO:0034213">
    <property type="term" value="P:quinolinate catabolic process"/>
    <property type="evidence" value="ECO:0007669"/>
    <property type="project" value="TreeGrafter"/>
</dbReference>
<dbReference type="EMBL" id="ALPT02000016">
    <property type="protein sequence ID" value="KGA98088.1"/>
    <property type="molecule type" value="Genomic_DNA"/>
</dbReference>
<evidence type="ECO:0000313" key="16">
    <source>
        <dbReference type="EMBL" id="KGA98088.1"/>
    </source>
</evidence>